<organism evidence="1">
    <name type="scientific">marine sediment metagenome</name>
    <dbReference type="NCBI Taxonomy" id="412755"/>
    <lineage>
        <taxon>unclassified sequences</taxon>
        <taxon>metagenomes</taxon>
        <taxon>ecological metagenomes</taxon>
    </lineage>
</organism>
<dbReference type="EMBL" id="BARS01049742">
    <property type="protein sequence ID" value="GAG36207.1"/>
    <property type="molecule type" value="Genomic_DNA"/>
</dbReference>
<protein>
    <submittedName>
        <fullName evidence="1">Uncharacterized protein</fullName>
    </submittedName>
</protein>
<accession>X0XLJ6</accession>
<name>X0XLJ6_9ZZZZ</name>
<dbReference type="PANTHER" id="PTHR40447">
    <property type="entry name" value="ANAEROBIC SULFITE REDUCTASE SUBUNIT A"/>
    <property type="match status" value="1"/>
</dbReference>
<sequence length="224" mass="25647">MAQSHSKIVKIIAKRDLNTFVNNLIKDKKYNVVGVKTKGIKFVFGPLENASELRLDYDVTILPPKKYFLPPCETLMDFNLNKPFNVKESDVAKPRIIIGVHPYDIIALEQTDELYLDSQKDDFYKKRRDNTIIIGVDIQKVSEKSFAASMKTHVTESGFDLMFTYLDDSYAVTIGSEKGKTLLEKYGKTKPAAESDIKKISEIRKNIALQFKKKLNVDKEQWSN</sequence>
<dbReference type="PANTHER" id="PTHR40447:SF1">
    <property type="entry name" value="ANAEROBIC SULFITE REDUCTASE SUBUNIT A"/>
    <property type="match status" value="1"/>
</dbReference>
<comment type="caution">
    <text evidence="1">The sequence shown here is derived from an EMBL/GenBank/DDBJ whole genome shotgun (WGS) entry which is preliminary data.</text>
</comment>
<reference evidence="1" key="1">
    <citation type="journal article" date="2014" name="Front. Microbiol.">
        <title>High frequency of phylogenetically diverse reductive dehalogenase-homologous genes in deep subseafloor sedimentary metagenomes.</title>
        <authorList>
            <person name="Kawai M."/>
            <person name="Futagami T."/>
            <person name="Toyoda A."/>
            <person name="Takaki Y."/>
            <person name="Nishi S."/>
            <person name="Hori S."/>
            <person name="Arai W."/>
            <person name="Tsubouchi T."/>
            <person name="Morono Y."/>
            <person name="Uchiyama I."/>
            <person name="Ito T."/>
            <person name="Fujiyama A."/>
            <person name="Inagaki F."/>
            <person name="Takami H."/>
        </authorList>
    </citation>
    <scope>NUCLEOTIDE SEQUENCE</scope>
    <source>
        <strain evidence="1">Expedition CK06-06</strain>
    </source>
</reference>
<gene>
    <name evidence="1" type="ORF">S01H1_74351</name>
</gene>
<feature type="non-terminal residue" evidence="1">
    <location>
        <position position="224"/>
    </location>
</feature>
<evidence type="ECO:0000313" key="1">
    <source>
        <dbReference type="EMBL" id="GAG36207.1"/>
    </source>
</evidence>
<proteinExistence type="predicted"/>
<dbReference type="AlphaFoldDB" id="X0XLJ6"/>